<feature type="compositionally biased region" description="Acidic residues" evidence="1">
    <location>
        <begin position="25"/>
        <end position="35"/>
    </location>
</feature>
<evidence type="ECO:0000313" key="3">
    <source>
        <dbReference type="Proteomes" id="UP001162640"/>
    </source>
</evidence>
<gene>
    <name evidence="2" type="ORF">TL16_g12439</name>
</gene>
<feature type="compositionally biased region" description="Polar residues" evidence="1">
    <location>
        <begin position="1"/>
        <end position="16"/>
    </location>
</feature>
<dbReference type="EMBL" id="BLQM01000503">
    <property type="protein sequence ID" value="GMH92740.1"/>
    <property type="molecule type" value="Genomic_DNA"/>
</dbReference>
<dbReference type="AlphaFoldDB" id="A0A9W7BUQ3"/>
<protein>
    <recommendedName>
        <fullName evidence="4">Leucine-rich repeat domain-containing protein</fullName>
    </recommendedName>
</protein>
<reference evidence="3" key="1">
    <citation type="journal article" date="2023" name="Commun. Biol.">
        <title>Genome analysis of Parmales, the sister group of diatoms, reveals the evolutionary specialization of diatoms from phago-mixotrophs to photoautotrophs.</title>
        <authorList>
            <person name="Ban H."/>
            <person name="Sato S."/>
            <person name="Yoshikawa S."/>
            <person name="Yamada K."/>
            <person name="Nakamura Y."/>
            <person name="Ichinomiya M."/>
            <person name="Sato N."/>
            <person name="Blanc-Mathieu R."/>
            <person name="Endo H."/>
            <person name="Kuwata A."/>
            <person name="Ogata H."/>
        </authorList>
    </citation>
    <scope>NUCLEOTIDE SEQUENCE [LARGE SCALE GENOMIC DNA]</scope>
</reference>
<dbReference type="SUPFAM" id="SSF52058">
    <property type="entry name" value="L domain-like"/>
    <property type="match status" value="1"/>
</dbReference>
<feature type="region of interest" description="Disordered" evidence="1">
    <location>
        <begin position="1"/>
        <end position="38"/>
    </location>
</feature>
<dbReference type="PANTHER" id="PTHR45661:SF3">
    <property type="entry name" value="IG-LIKE DOMAIN-CONTAINING PROTEIN"/>
    <property type="match status" value="1"/>
</dbReference>
<dbReference type="Pfam" id="PF13306">
    <property type="entry name" value="LRR_5"/>
    <property type="match status" value="1"/>
</dbReference>
<dbReference type="Gene3D" id="3.80.10.10">
    <property type="entry name" value="Ribonuclease Inhibitor"/>
    <property type="match status" value="1"/>
</dbReference>
<organism evidence="2 3">
    <name type="scientific">Triparma laevis f. inornata</name>
    <dbReference type="NCBI Taxonomy" id="1714386"/>
    <lineage>
        <taxon>Eukaryota</taxon>
        <taxon>Sar</taxon>
        <taxon>Stramenopiles</taxon>
        <taxon>Ochrophyta</taxon>
        <taxon>Bolidophyceae</taxon>
        <taxon>Parmales</taxon>
        <taxon>Triparmaceae</taxon>
        <taxon>Triparma</taxon>
    </lineage>
</organism>
<dbReference type="PANTHER" id="PTHR45661">
    <property type="entry name" value="SURFACE ANTIGEN"/>
    <property type="match status" value="1"/>
</dbReference>
<dbReference type="InterPro" id="IPR026906">
    <property type="entry name" value="LRR_5"/>
</dbReference>
<evidence type="ECO:0008006" key="4">
    <source>
        <dbReference type="Google" id="ProtNLM"/>
    </source>
</evidence>
<accession>A0A9W7BUQ3</accession>
<dbReference type="Proteomes" id="UP001162640">
    <property type="component" value="Unassembled WGS sequence"/>
</dbReference>
<dbReference type="InterPro" id="IPR053139">
    <property type="entry name" value="Surface_bspA-like"/>
</dbReference>
<proteinExistence type="predicted"/>
<evidence type="ECO:0000313" key="2">
    <source>
        <dbReference type="EMBL" id="GMH92740.1"/>
    </source>
</evidence>
<dbReference type="InterPro" id="IPR032675">
    <property type="entry name" value="LRR_dom_sf"/>
</dbReference>
<name>A0A9W7BUQ3_9STRA</name>
<comment type="caution">
    <text evidence="2">The sequence shown here is derived from an EMBL/GenBank/DDBJ whole genome shotgun (WGS) entry which is preliminary data.</text>
</comment>
<evidence type="ECO:0000256" key="1">
    <source>
        <dbReference type="SAM" id="MobiDB-lite"/>
    </source>
</evidence>
<sequence length="273" mass="30183">MSKSVASESNEGQESGETSRNRGGEDEEKDNEEGIIELPPAEGLTISTVVSTVPATTDQFIYTPELMRHFVDFVPGDTLMTLRLATKEYNTAADVFIDEGVKSGEFIVHGAKDFSNDAAKARKERRKLVTRVFILLDITNVAQNACRYAHNLVVVDIPEGVESIGAFAFFSCHSLTTVSFPTTLTSIGEEAFRECFSLDNVDLLHTNLQGVDMYAFWDCSQLKSMTIPDSLQKFGDHVFVDCSNLVPSNINDEDIDAVVDHLRSKQQQAEAEK</sequence>